<dbReference type="InterPro" id="IPR032466">
    <property type="entry name" value="Metal_Hydrolase"/>
</dbReference>
<dbReference type="PANTHER" id="PTHR22642">
    <property type="entry name" value="IMIDAZOLONEPROPIONASE"/>
    <property type="match status" value="1"/>
</dbReference>
<dbReference type="AlphaFoldDB" id="A0A918GAX9"/>
<evidence type="ECO:0000313" key="3">
    <source>
        <dbReference type="Proteomes" id="UP000606194"/>
    </source>
</evidence>
<evidence type="ECO:0000259" key="1">
    <source>
        <dbReference type="Pfam" id="PF07969"/>
    </source>
</evidence>
<dbReference type="PANTHER" id="PTHR22642:SF2">
    <property type="entry name" value="PROTEIN LONG AFTER FAR-RED 3"/>
    <property type="match status" value="1"/>
</dbReference>
<gene>
    <name evidence="2" type="ORF">GCM10010269_76370</name>
</gene>
<proteinExistence type="predicted"/>
<name>A0A918GAX9_9ACTN</name>
<keyword evidence="3" id="KW-1185">Reference proteome</keyword>
<dbReference type="Gene3D" id="3.20.20.140">
    <property type="entry name" value="Metal-dependent hydrolases"/>
    <property type="match status" value="1"/>
</dbReference>
<evidence type="ECO:0000313" key="2">
    <source>
        <dbReference type="EMBL" id="GGS26482.1"/>
    </source>
</evidence>
<dbReference type="Gene3D" id="2.30.40.10">
    <property type="entry name" value="Urease, subunit C, domain 1"/>
    <property type="match status" value="1"/>
</dbReference>
<dbReference type="GO" id="GO:0016810">
    <property type="term" value="F:hydrolase activity, acting on carbon-nitrogen (but not peptide) bonds"/>
    <property type="evidence" value="ECO:0007669"/>
    <property type="project" value="InterPro"/>
</dbReference>
<protein>
    <submittedName>
        <fullName evidence="2">Amidohydrolase</fullName>
    </submittedName>
</protein>
<sequence length="586" mass="63878">MGNGSNNGQADIVYIDGEVLLDAGETAEAILIRDGRVAAVGSNEEALRAADPQAERLSLDGATVIPGLVDTHPHLLNFAALRAPLVDLSQARNHDEIVEAIRRKAAQTPKGEWIRTTPVGEPHYFNRRSYRDLAEGALPDRRVLDHATSDHPVMIQAWAPTLPNICALNSAALAAVGITPSSPDQVSHVWIEKDDQGTPTGILRGAVTNYYNFDPFFMQLQERMPPLIQPDLVPPVFMEAMAGYNALGITTIYECHAMDLSLVEAYRGLRAMDMLSLRVQVAPELESGALPTDRNKSPDELLATLETALAMRTLDDDWLRIDGITASVYGPCNAGMMPWNAGYRDAWGERTTGNRWMSEENLRAAYEFCAERRLRLNLCAGSPDEHDEHIALTAEVMRKHNLVRTGWILQHGILIREDQAQRYAELGFDMTTSMSFTFGKGDTLAERVGPEALPLLNPLRHLIDAGLTVAASMDWGPTNPFEQMKLAITHEMFPSGRSNAGPGQVVSRAEVFQMWTANGAKVLGWDGIGSLAPGNHADLAIVDRNPITCDLDALPSTQVMRTHVGGRIVHDNGSLKAPGATAGPDA</sequence>
<feature type="domain" description="Amidohydrolase 3" evidence="1">
    <location>
        <begin position="59"/>
        <end position="570"/>
    </location>
</feature>
<reference evidence="2" key="1">
    <citation type="journal article" date="2014" name="Int. J. Syst. Evol. Microbiol.">
        <title>Complete genome sequence of Corynebacterium casei LMG S-19264T (=DSM 44701T), isolated from a smear-ripened cheese.</title>
        <authorList>
            <consortium name="US DOE Joint Genome Institute (JGI-PGF)"/>
            <person name="Walter F."/>
            <person name="Albersmeier A."/>
            <person name="Kalinowski J."/>
            <person name="Ruckert C."/>
        </authorList>
    </citation>
    <scope>NUCLEOTIDE SEQUENCE</scope>
    <source>
        <strain evidence="2">JCM 4386</strain>
    </source>
</reference>
<dbReference type="Pfam" id="PF07969">
    <property type="entry name" value="Amidohydro_3"/>
    <property type="match status" value="1"/>
</dbReference>
<accession>A0A918GAX9</accession>
<dbReference type="Gene3D" id="3.10.310.70">
    <property type="match status" value="1"/>
</dbReference>
<dbReference type="Proteomes" id="UP000606194">
    <property type="component" value="Unassembled WGS sequence"/>
</dbReference>
<comment type="caution">
    <text evidence="2">The sequence shown here is derived from an EMBL/GenBank/DDBJ whole genome shotgun (WGS) entry which is preliminary data.</text>
</comment>
<dbReference type="EMBL" id="BMTL01000049">
    <property type="protein sequence ID" value="GGS26482.1"/>
    <property type="molecule type" value="Genomic_DNA"/>
</dbReference>
<dbReference type="SUPFAM" id="SSF51556">
    <property type="entry name" value="Metallo-dependent hydrolases"/>
    <property type="match status" value="1"/>
</dbReference>
<organism evidence="2 3">
    <name type="scientific">Streptomyces humidus</name>
    <dbReference type="NCBI Taxonomy" id="52259"/>
    <lineage>
        <taxon>Bacteria</taxon>
        <taxon>Bacillati</taxon>
        <taxon>Actinomycetota</taxon>
        <taxon>Actinomycetes</taxon>
        <taxon>Kitasatosporales</taxon>
        <taxon>Streptomycetaceae</taxon>
        <taxon>Streptomyces</taxon>
    </lineage>
</organism>
<reference evidence="2" key="2">
    <citation type="submission" date="2020-09" db="EMBL/GenBank/DDBJ databases">
        <authorList>
            <person name="Sun Q."/>
            <person name="Ohkuma M."/>
        </authorList>
    </citation>
    <scope>NUCLEOTIDE SEQUENCE</scope>
    <source>
        <strain evidence="2">JCM 4386</strain>
    </source>
</reference>
<dbReference type="SUPFAM" id="SSF51338">
    <property type="entry name" value="Composite domain of metallo-dependent hydrolases"/>
    <property type="match status" value="1"/>
</dbReference>
<dbReference type="InterPro" id="IPR013108">
    <property type="entry name" value="Amidohydro_3"/>
</dbReference>
<dbReference type="InterPro" id="IPR011059">
    <property type="entry name" value="Metal-dep_hydrolase_composite"/>
</dbReference>
<dbReference type="RefSeq" id="WP_190153909.1">
    <property type="nucleotide sequence ID" value="NZ_BMTL01000049.1"/>
</dbReference>